<dbReference type="EMBL" id="MU865288">
    <property type="protein sequence ID" value="KAK4232282.1"/>
    <property type="molecule type" value="Genomic_DNA"/>
</dbReference>
<reference evidence="2" key="1">
    <citation type="journal article" date="2023" name="Mol. Phylogenet. Evol.">
        <title>Genome-scale phylogeny and comparative genomics of the fungal order Sordariales.</title>
        <authorList>
            <person name="Hensen N."/>
            <person name="Bonometti L."/>
            <person name="Westerberg I."/>
            <person name="Brannstrom I.O."/>
            <person name="Guillou S."/>
            <person name="Cros-Aarteil S."/>
            <person name="Calhoun S."/>
            <person name="Haridas S."/>
            <person name="Kuo A."/>
            <person name="Mondo S."/>
            <person name="Pangilinan J."/>
            <person name="Riley R."/>
            <person name="LaButti K."/>
            <person name="Andreopoulos B."/>
            <person name="Lipzen A."/>
            <person name="Chen C."/>
            <person name="Yan M."/>
            <person name="Daum C."/>
            <person name="Ng V."/>
            <person name="Clum A."/>
            <person name="Steindorff A."/>
            <person name="Ohm R.A."/>
            <person name="Martin F."/>
            <person name="Silar P."/>
            <person name="Natvig D.O."/>
            <person name="Lalanne C."/>
            <person name="Gautier V."/>
            <person name="Ament-Velasquez S.L."/>
            <person name="Kruys A."/>
            <person name="Hutchinson M.I."/>
            <person name="Powell A.J."/>
            <person name="Barry K."/>
            <person name="Miller A.N."/>
            <person name="Grigoriev I.V."/>
            <person name="Debuchy R."/>
            <person name="Gladieux P."/>
            <person name="Hiltunen Thoren M."/>
            <person name="Johannesson H."/>
        </authorList>
    </citation>
    <scope>NUCLEOTIDE SEQUENCE</scope>
    <source>
        <strain evidence="2">CBS 990.96</strain>
    </source>
</reference>
<accession>A0AAN7BZX4</accession>
<reference evidence="2" key="2">
    <citation type="submission" date="2023-05" db="EMBL/GenBank/DDBJ databases">
        <authorList>
            <consortium name="Lawrence Berkeley National Laboratory"/>
            <person name="Steindorff A."/>
            <person name="Hensen N."/>
            <person name="Bonometti L."/>
            <person name="Westerberg I."/>
            <person name="Brannstrom I.O."/>
            <person name="Guillou S."/>
            <person name="Cros-Aarteil S."/>
            <person name="Calhoun S."/>
            <person name="Haridas S."/>
            <person name="Kuo A."/>
            <person name="Mondo S."/>
            <person name="Pangilinan J."/>
            <person name="Riley R."/>
            <person name="Labutti K."/>
            <person name="Andreopoulos B."/>
            <person name="Lipzen A."/>
            <person name="Chen C."/>
            <person name="Yanf M."/>
            <person name="Daum C."/>
            <person name="Ng V."/>
            <person name="Clum A."/>
            <person name="Ohm R."/>
            <person name="Martin F."/>
            <person name="Silar P."/>
            <person name="Natvig D."/>
            <person name="Lalanne C."/>
            <person name="Gautier V."/>
            <person name="Ament-Velasquez S.L."/>
            <person name="Kruys A."/>
            <person name="Hutchinson M.I."/>
            <person name="Powell A.J."/>
            <person name="Barry K."/>
            <person name="Miller A.N."/>
            <person name="Grigoriev I.V."/>
            <person name="Debuchy R."/>
            <person name="Gladieux P."/>
            <person name="Thoren M.H."/>
            <person name="Johannesson H."/>
        </authorList>
    </citation>
    <scope>NUCLEOTIDE SEQUENCE</scope>
    <source>
        <strain evidence="2">CBS 990.96</strain>
    </source>
</reference>
<keyword evidence="3" id="KW-1185">Reference proteome</keyword>
<proteinExistence type="predicted"/>
<gene>
    <name evidence="2" type="ORF">QBC38DRAFT_463650</name>
</gene>
<dbReference type="Proteomes" id="UP001301958">
    <property type="component" value="Unassembled WGS sequence"/>
</dbReference>
<organism evidence="2 3">
    <name type="scientific">Podospora fimiseda</name>
    <dbReference type="NCBI Taxonomy" id="252190"/>
    <lineage>
        <taxon>Eukaryota</taxon>
        <taxon>Fungi</taxon>
        <taxon>Dikarya</taxon>
        <taxon>Ascomycota</taxon>
        <taxon>Pezizomycotina</taxon>
        <taxon>Sordariomycetes</taxon>
        <taxon>Sordariomycetidae</taxon>
        <taxon>Sordariales</taxon>
        <taxon>Podosporaceae</taxon>
        <taxon>Podospora</taxon>
    </lineage>
</organism>
<comment type="caution">
    <text evidence="2">The sequence shown here is derived from an EMBL/GenBank/DDBJ whole genome shotgun (WGS) entry which is preliminary data.</text>
</comment>
<dbReference type="AlphaFoldDB" id="A0AAN7BZX4"/>
<name>A0AAN7BZX4_9PEZI</name>
<evidence type="ECO:0000256" key="1">
    <source>
        <dbReference type="SAM" id="MobiDB-lite"/>
    </source>
</evidence>
<feature type="region of interest" description="Disordered" evidence="1">
    <location>
        <begin position="1"/>
        <end position="20"/>
    </location>
</feature>
<protein>
    <submittedName>
        <fullName evidence="2">Uncharacterized protein</fullName>
    </submittedName>
</protein>
<evidence type="ECO:0000313" key="2">
    <source>
        <dbReference type="EMBL" id="KAK4232282.1"/>
    </source>
</evidence>
<sequence>MSSKFADSQRHGQNRTPKRPNAQTVLGMYYRQCTDALCLRKPERAVSGISSCDAQNTLCQLLDGPNLRKTYKHLERCPSHIFVFSWPLWTQPAFVAQMWHILAIRYCAFCPISLIPAIPRDRRIAPSNLKCSQEEHRAAGTTSTEFEKTGSLDCYPLLHARHRSRQAAPYPSTSPSTSTLACVGDQGPLSPGQDVMACCPSTTDHISRLTFCFRTPPGRFYRNIQSSERTACCSFKAITK</sequence>
<evidence type="ECO:0000313" key="3">
    <source>
        <dbReference type="Proteomes" id="UP001301958"/>
    </source>
</evidence>